<evidence type="ECO:0000313" key="3">
    <source>
        <dbReference type="Proteomes" id="UP000199580"/>
    </source>
</evidence>
<dbReference type="RefSeq" id="WP_091397600.1">
    <property type="nucleotide sequence ID" value="NZ_BKAI01000007.1"/>
</dbReference>
<proteinExistence type="predicted"/>
<dbReference type="AlphaFoldDB" id="A0A1G9B0S1"/>
<feature type="chain" id="PRO_5011484116" description="Glutamine cyclotransferase" evidence="1">
    <location>
        <begin position="19"/>
        <end position="263"/>
    </location>
</feature>
<keyword evidence="1" id="KW-0732">Signal</keyword>
<protein>
    <recommendedName>
        <fullName evidence="4">Glutamine cyclotransferase</fullName>
    </recommendedName>
</protein>
<evidence type="ECO:0000256" key="1">
    <source>
        <dbReference type="SAM" id="SignalP"/>
    </source>
</evidence>
<dbReference type="EMBL" id="FNEZ01000005">
    <property type="protein sequence ID" value="SDK33142.1"/>
    <property type="molecule type" value="Genomic_DNA"/>
</dbReference>
<dbReference type="Proteomes" id="UP000199580">
    <property type="component" value="Unassembled WGS sequence"/>
</dbReference>
<evidence type="ECO:0000313" key="2">
    <source>
        <dbReference type="EMBL" id="SDK33142.1"/>
    </source>
</evidence>
<keyword evidence="3" id="KW-1185">Reference proteome</keyword>
<accession>A0A1G9B0S1</accession>
<reference evidence="2 3" key="1">
    <citation type="submission" date="2016-10" db="EMBL/GenBank/DDBJ databases">
        <authorList>
            <person name="de Groot N.N."/>
        </authorList>
    </citation>
    <scope>NUCLEOTIDE SEQUENCE [LARGE SCALE GENOMIC DNA]</scope>
    <source>
        <strain evidence="2 3">CGMCC 1.10076</strain>
    </source>
</reference>
<evidence type="ECO:0008006" key="4">
    <source>
        <dbReference type="Google" id="ProtNLM"/>
    </source>
</evidence>
<feature type="signal peptide" evidence="1">
    <location>
        <begin position="1"/>
        <end position="18"/>
    </location>
</feature>
<organism evidence="2 3">
    <name type="scientific">Flavobacterium noncentrifugens</name>
    <dbReference type="NCBI Taxonomy" id="1128970"/>
    <lineage>
        <taxon>Bacteria</taxon>
        <taxon>Pseudomonadati</taxon>
        <taxon>Bacteroidota</taxon>
        <taxon>Flavobacteriia</taxon>
        <taxon>Flavobacteriales</taxon>
        <taxon>Flavobacteriaceae</taxon>
        <taxon>Flavobacterium</taxon>
    </lineage>
</organism>
<name>A0A1G9B0S1_9FLAO</name>
<sequence length="263" mass="30638">MKKYVLFFLMLWMSGSFAQNPKIAVSKINSFAFAADTFLGYDKFGWKYFIINNTFNKEKDSLILQYKNLALGKITKVDLQNPLKIMLFYENFNTVILLDNQLNETQKISFSENQVPIVVAGTGMAAQNRLWIYNSLSQQIGLFDYLKNEYKSITVPFTGKLKYYESDFNYFQWIDENHERFACDVYGKMADLGKLPDFDRVRFASDNWILYSLDNQLFALDIKNNKPTPLSIPEKSFKSFTVRDQILSIFTTDGITNYKIILP</sequence>
<dbReference type="OrthoDB" id="1143207at2"/>
<dbReference type="STRING" id="1128970.SAMN04487935_3139"/>
<gene>
    <name evidence="2" type="ORF">SAMN04487935_3139</name>
</gene>